<keyword evidence="10" id="KW-1185">Reference proteome</keyword>
<feature type="binding site" evidence="7">
    <location>
        <position position="22"/>
    </location>
    <ligand>
        <name>3-phosphoshikimate</name>
        <dbReference type="ChEBI" id="CHEBI:145989"/>
    </ligand>
</feature>
<evidence type="ECO:0000256" key="5">
    <source>
        <dbReference type="ARBA" id="ARBA00023141"/>
    </source>
</evidence>
<comment type="function">
    <text evidence="7">Catalyzes the transfer of the enolpyruvyl moiety of phosphoenolpyruvate (PEP) to the 5-hydroxyl of shikimate-3-phosphate (S3P) to produce enolpyruvyl shikimate-3-phosphate and inorganic phosphate.</text>
</comment>
<evidence type="ECO:0000259" key="8">
    <source>
        <dbReference type="Pfam" id="PF00275"/>
    </source>
</evidence>
<dbReference type="Pfam" id="PF00275">
    <property type="entry name" value="EPSP_synthase"/>
    <property type="match status" value="1"/>
</dbReference>
<dbReference type="GO" id="GO:0003866">
    <property type="term" value="F:3-phosphoshikimate 1-carboxyvinyltransferase activity"/>
    <property type="evidence" value="ECO:0007669"/>
    <property type="project" value="UniProtKB-EC"/>
</dbReference>
<feature type="binding site" evidence="7">
    <location>
        <position position="168"/>
    </location>
    <ligand>
        <name>3-phosphoshikimate</name>
        <dbReference type="ChEBI" id="CHEBI:145989"/>
    </ligand>
</feature>
<keyword evidence="5 7" id="KW-0057">Aromatic amino acid biosynthesis</keyword>
<proteinExistence type="inferred from homology"/>
<evidence type="ECO:0000256" key="6">
    <source>
        <dbReference type="ARBA" id="ARBA00044633"/>
    </source>
</evidence>
<feature type="binding site" evidence="7">
    <location>
        <position position="94"/>
    </location>
    <ligand>
        <name>phosphoenolpyruvate</name>
        <dbReference type="ChEBI" id="CHEBI:58702"/>
    </ligand>
</feature>
<dbReference type="CDD" id="cd01556">
    <property type="entry name" value="EPSP_synthase"/>
    <property type="match status" value="1"/>
</dbReference>
<evidence type="ECO:0000313" key="10">
    <source>
        <dbReference type="Proteomes" id="UP001623591"/>
    </source>
</evidence>
<comment type="pathway">
    <text evidence="1 7">Metabolic intermediate biosynthesis; chorismate biosynthesis; chorismate from D-erythrose 4-phosphate and phosphoenolpyruvate: step 6/7.</text>
</comment>
<feature type="active site" description="Proton acceptor" evidence="7">
    <location>
        <position position="313"/>
    </location>
</feature>
<comment type="caution">
    <text evidence="7">Lacks conserved residue(s) required for the propagation of feature annotation.</text>
</comment>
<comment type="subcellular location">
    <subcellularLocation>
        <location evidence="7">Cytoplasm</location>
    </subcellularLocation>
</comment>
<dbReference type="PROSITE" id="PS00885">
    <property type="entry name" value="EPSP_SYNTHASE_2"/>
    <property type="match status" value="1"/>
</dbReference>
<evidence type="ECO:0000256" key="3">
    <source>
        <dbReference type="ARBA" id="ARBA00022605"/>
    </source>
</evidence>
<feature type="binding site" evidence="7">
    <location>
        <position position="340"/>
    </location>
    <ligand>
        <name>3-phosphoshikimate</name>
        <dbReference type="ChEBI" id="CHEBI:145989"/>
    </ligand>
</feature>
<feature type="binding site" evidence="7">
    <location>
        <position position="23"/>
    </location>
    <ligand>
        <name>3-phosphoshikimate</name>
        <dbReference type="ChEBI" id="CHEBI:145989"/>
    </ligand>
</feature>
<comment type="catalytic activity">
    <reaction evidence="6">
        <text>3-phosphoshikimate + phosphoenolpyruvate = 5-O-(1-carboxyvinyl)-3-phosphoshikimate + phosphate</text>
        <dbReference type="Rhea" id="RHEA:21256"/>
        <dbReference type="ChEBI" id="CHEBI:43474"/>
        <dbReference type="ChEBI" id="CHEBI:57701"/>
        <dbReference type="ChEBI" id="CHEBI:58702"/>
        <dbReference type="ChEBI" id="CHEBI:145989"/>
        <dbReference type="EC" id="2.5.1.19"/>
    </reaction>
    <physiologicalReaction direction="left-to-right" evidence="6">
        <dbReference type="Rhea" id="RHEA:21257"/>
    </physiologicalReaction>
</comment>
<protein>
    <recommendedName>
        <fullName evidence="7">3-phosphoshikimate 1-carboxyvinyltransferase</fullName>
        <ecNumber evidence="7">2.5.1.19</ecNumber>
    </recommendedName>
    <alternativeName>
        <fullName evidence="7">5-enolpyruvylshikimate-3-phosphate synthase</fullName>
        <shortName evidence="7">EPSP synthase</shortName>
        <shortName evidence="7">EPSPS</shortName>
    </alternativeName>
</protein>
<dbReference type="InterPro" id="IPR036968">
    <property type="entry name" value="Enolpyruvate_Tfrase_sf"/>
</dbReference>
<dbReference type="InterPro" id="IPR001986">
    <property type="entry name" value="Enolpyruvate_Tfrase_dom"/>
</dbReference>
<feature type="domain" description="Enolpyruvate transferase" evidence="8">
    <location>
        <begin position="11"/>
        <end position="422"/>
    </location>
</feature>
<dbReference type="Proteomes" id="UP001623591">
    <property type="component" value="Unassembled WGS sequence"/>
</dbReference>
<evidence type="ECO:0000256" key="7">
    <source>
        <dbReference type="HAMAP-Rule" id="MF_00210"/>
    </source>
</evidence>
<dbReference type="HAMAP" id="MF_00210">
    <property type="entry name" value="EPSP_synth"/>
    <property type="match status" value="1"/>
</dbReference>
<dbReference type="PIRSF" id="PIRSF000505">
    <property type="entry name" value="EPSPS"/>
    <property type="match status" value="1"/>
</dbReference>
<dbReference type="InterPro" id="IPR006264">
    <property type="entry name" value="EPSP_synthase"/>
</dbReference>
<feature type="binding site" evidence="7">
    <location>
        <position position="344"/>
    </location>
    <ligand>
        <name>phosphoenolpyruvate</name>
        <dbReference type="ChEBI" id="CHEBI:58702"/>
    </ligand>
</feature>
<name>A0ABW8T4V3_9CLOT</name>
<dbReference type="PANTHER" id="PTHR21090:SF5">
    <property type="entry name" value="PENTAFUNCTIONAL AROM POLYPEPTIDE"/>
    <property type="match status" value="1"/>
</dbReference>
<feature type="binding site" evidence="7">
    <location>
        <position position="27"/>
    </location>
    <ligand>
        <name>3-phosphoshikimate</name>
        <dbReference type="ChEBI" id="CHEBI:145989"/>
    </ligand>
</feature>
<feature type="binding site" evidence="7">
    <location>
        <position position="122"/>
    </location>
    <ligand>
        <name>phosphoenolpyruvate</name>
        <dbReference type="ChEBI" id="CHEBI:58702"/>
    </ligand>
</feature>
<dbReference type="InterPro" id="IPR023193">
    <property type="entry name" value="EPSP_synthase_CS"/>
</dbReference>
<dbReference type="InterPro" id="IPR013792">
    <property type="entry name" value="RNA3'P_cycl/enolpyr_Trfase_a/b"/>
</dbReference>
<evidence type="ECO:0000256" key="4">
    <source>
        <dbReference type="ARBA" id="ARBA00022679"/>
    </source>
</evidence>
<comment type="similarity">
    <text evidence="2 7">Belongs to the EPSP synthase family.</text>
</comment>
<gene>
    <name evidence="7 9" type="primary">aroA</name>
    <name evidence="9" type="ORF">ACJDUG_07060</name>
</gene>
<dbReference type="PROSITE" id="PS00104">
    <property type="entry name" value="EPSP_SYNTHASE_1"/>
    <property type="match status" value="1"/>
</dbReference>
<dbReference type="PANTHER" id="PTHR21090">
    <property type="entry name" value="AROM/DEHYDROQUINATE SYNTHASE"/>
    <property type="match status" value="1"/>
</dbReference>
<accession>A0ABW8T4V3</accession>
<dbReference type="RefSeq" id="WP_406769195.1">
    <property type="nucleotide sequence ID" value="NZ_JBJHZZ010000003.1"/>
</dbReference>
<comment type="subunit">
    <text evidence="7">Monomer.</text>
</comment>
<dbReference type="EMBL" id="JBJHZZ010000003">
    <property type="protein sequence ID" value="MFL0246725.1"/>
    <property type="molecule type" value="Genomic_DNA"/>
</dbReference>
<feature type="binding site" evidence="7">
    <location>
        <position position="22"/>
    </location>
    <ligand>
        <name>phosphoenolpyruvate</name>
        <dbReference type="ChEBI" id="CHEBI:58702"/>
    </ligand>
</feature>
<keyword evidence="7" id="KW-0963">Cytoplasm</keyword>
<organism evidence="9 10">
    <name type="scientific">Candidatus Clostridium stratigraminis</name>
    <dbReference type="NCBI Taxonomy" id="3381661"/>
    <lineage>
        <taxon>Bacteria</taxon>
        <taxon>Bacillati</taxon>
        <taxon>Bacillota</taxon>
        <taxon>Clostridia</taxon>
        <taxon>Eubacteriales</taxon>
        <taxon>Clostridiaceae</taxon>
        <taxon>Clostridium</taxon>
    </lineage>
</organism>
<dbReference type="NCBIfam" id="TIGR01356">
    <property type="entry name" value="aroA"/>
    <property type="match status" value="1"/>
</dbReference>
<feature type="binding site" evidence="7">
    <location>
        <position position="168"/>
    </location>
    <ligand>
        <name>phosphoenolpyruvate</name>
        <dbReference type="ChEBI" id="CHEBI:58702"/>
    </ligand>
</feature>
<feature type="binding site" evidence="7">
    <location>
        <position position="166"/>
    </location>
    <ligand>
        <name>3-phosphoshikimate</name>
        <dbReference type="ChEBI" id="CHEBI:145989"/>
    </ligand>
</feature>
<feature type="binding site" evidence="7">
    <location>
        <position position="388"/>
    </location>
    <ligand>
        <name>phosphoenolpyruvate</name>
        <dbReference type="ChEBI" id="CHEBI:58702"/>
    </ligand>
</feature>
<dbReference type="EC" id="2.5.1.19" evidence="7"/>
<dbReference type="SUPFAM" id="SSF55205">
    <property type="entry name" value="EPT/RTPC-like"/>
    <property type="match status" value="1"/>
</dbReference>
<evidence type="ECO:0000313" key="9">
    <source>
        <dbReference type="EMBL" id="MFL0246725.1"/>
    </source>
</evidence>
<evidence type="ECO:0000256" key="1">
    <source>
        <dbReference type="ARBA" id="ARBA00004811"/>
    </source>
</evidence>
<keyword evidence="4 7" id="KW-0808">Transferase</keyword>
<reference evidence="9 10" key="1">
    <citation type="submission" date="2024-11" db="EMBL/GenBank/DDBJ databases">
        <authorList>
            <person name="Heng Y.C."/>
            <person name="Lim A.C.H."/>
            <person name="Lee J.K.Y."/>
            <person name="Kittelmann S."/>
        </authorList>
    </citation>
    <scope>NUCLEOTIDE SEQUENCE [LARGE SCALE GENOMIC DNA]</scope>
    <source>
        <strain evidence="9 10">WILCCON 0185</strain>
    </source>
</reference>
<keyword evidence="3 7" id="KW-0028">Amino-acid biosynthesis</keyword>
<sequence length="431" mass="48092">MKIKLKKKDRSINKVFNLIGDKSIAHRSLIIGALGKGEYTIKNFPSNLDCLSTLTCMESLGVKIKIQKGDIIINSPGFENFNKDAGVLDAGNSGTTARLLSGLLAGSNLNGTIYGDDSLRKRPMDRIIEPLRQMGAEINTNNNLLPLSFMRGKKLIGIEYSMPIVSAQVKSCLLIAGFLSEGKTTIIEKKCSRDHTERMFKALGSNIEVNNLRISISNSNLKVKNMVIPGDISSAAFVIGCALMHEDCNIKIENVLLNERRKKYLDILIKMNANIEYKVIKTENYEEVGYIIAKSSSLKGTVIEEDEVPNIIDEIPILAVLSCFAEGRTIFNGISELKYKESNRIKSIVENLLECGIEVNYNDNYMEITGNNGYLNKDIYINPYNDHRIAMAFTALGGKNYRSTIINNWECTHISFPNFISILSEFFNVQT</sequence>
<feature type="binding site" evidence="7">
    <location>
        <position position="313"/>
    </location>
    <ligand>
        <name>3-phosphoshikimate</name>
        <dbReference type="ChEBI" id="CHEBI:145989"/>
    </ligand>
</feature>
<dbReference type="Gene3D" id="3.65.10.10">
    <property type="entry name" value="Enolpyruvate transferase domain"/>
    <property type="match status" value="2"/>
</dbReference>
<comment type="caution">
    <text evidence="9">The sequence shown here is derived from an EMBL/GenBank/DDBJ whole genome shotgun (WGS) entry which is preliminary data.</text>
</comment>
<evidence type="ECO:0000256" key="2">
    <source>
        <dbReference type="ARBA" id="ARBA00009948"/>
    </source>
</evidence>